<proteinExistence type="predicted"/>
<feature type="coiled-coil region" evidence="1">
    <location>
        <begin position="79"/>
        <end position="106"/>
    </location>
</feature>
<name>A0AAD4I7C2_9PLEO</name>
<organism evidence="2 3">
    <name type="scientific">Alternaria panax</name>
    <dbReference type="NCBI Taxonomy" id="48097"/>
    <lineage>
        <taxon>Eukaryota</taxon>
        <taxon>Fungi</taxon>
        <taxon>Dikarya</taxon>
        <taxon>Ascomycota</taxon>
        <taxon>Pezizomycotina</taxon>
        <taxon>Dothideomycetes</taxon>
        <taxon>Pleosporomycetidae</taxon>
        <taxon>Pleosporales</taxon>
        <taxon>Pleosporineae</taxon>
        <taxon>Pleosporaceae</taxon>
        <taxon>Alternaria</taxon>
        <taxon>Alternaria sect. Panax</taxon>
    </lineage>
</organism>
<keyword evidence="3" id="KW-1185">Reference proteome</keyword>
<evidence type="ECO:0000313" key="3">
    <source>
        <dbReference type="Proteomes" id="UP001199106"/>
    </source>
</evidence>
<protein>
    <submittedName>
        <fullName evidence="2">Uncharacterized protein</fullName>
    </submittedName>
</protein>
<comment type="caution">
    <text evidence="2">The sequence shown here is derived from an EMBL/GenBank/DDBJ whole genome shotgun (WGS) entry which is preliminary data.</text>
</comment>
<accession>A0AAD4I7C2</accession>
<dbReference type="AlphaFoldDB" id="A0AAD4I7C2"/>
<dbReference type="Proteomes" id="UP001199106">
    <property type="component" value="Unassembled WGS sequence"/>
</dbReference>
<evidence type="ECO:0000313" key="2">
    <source>
        <dbReference type="EMBL" id="KAG9186446.1"/>
    </source>
</evidence>
<evidence type="ECO:0000256" key="1">
    <source>
        <dbReference type="SAM" id="Coils"/>
    </source>
</evidence>
<keyword evidence="1" id="KW-0175">Coiled coil</keyword>
<sequence>MASSDQNIWFSEQPQIFSSLNTMIASGSSDNFDSRLPPIAEENWDFGWDEHMFNVPDPYEGFEQTSTTAVDYTTNDNALPQAHEELIKLQNEVQQLRQDISELHGMYRKRLDTMEATITASRRYVDSLVPWSMEVHEKYSKLLDMAEKQERLVSDRSA</sequence>
<dbReference type="EMBL" id="JAANER010000008">
    <property type="protein sequence ID" value="KAG9186446.1"/>
    <property type="molecule type" value="Genomic_DNA"/>
</dbReference>
<reference evidence="2" key="1">
    <citation type="submission" date="2021-07" db="EMBL/GenBank/DDBJ databases">
        <title>Genome Resource of American Ginseng Black Spot Pathogen Alternaria panax.</title>
        <authorList>
            <person name="Qiu C."/>
            <person name="Wang W."/>
            <person name="Liu Z."/>
        </authorList>
    </citation>
    <scope>NUCLEOTIDE SEQUENCE</scope>
    <source>
        <strain evidence="2">BNCC115425</strain>
    </source>
</reference>
<gene>
    <name evidence="2" type="ORF">G6011_09554</name>
</gene>